<organism evidence="2 3">
    <name type="scientific">Halocatena pleomorpha</name>
    <dbReference type="NCBI Taxonomy" id="1785090"/>
    <lineage>
        <taxon>Archaea</taxon>
        <taxon>Methanobacteriati</taxon>
        <taxon>Methanobacteriota</taxon>
        <taxon>Stenosarchaea group</taxon>
        <taxon>Halobacteria</taxon>
        <taxon>Halobacteriales</taxon>
        <taxon>Natronomonadaceae</taxon>
        <taxon>Halocatena</taxon>
    </lineage>
</organism>
<dbReference type="Proteomes" id="UP000282322">
    <property type="component" value="Unassembled WGS sequence"/>
</dbReference>
<dbReference type="GO" id="GO:0005992">
    <property type="term" value="P:trehalose biosynthetic process"/>
    <property type="evidence" value="ECO:0007669"/>
    <property type="project" value="InterPro"/>
</dbReference>
<dbReference type="OrthoDB" id="79955at2157"/>
<dbReference type="PANTHER" id="PTHR10788">
    <property type="entry name" value="TREHALOSE-6-PHOSPHATE SYNTHASE"/>
    <property type="match status" value="1"/>
</dbReference>
<dbReference type="RefSeq" id="WP_124956005.1">
    <property type="nucleotide sequence ID" value="NZ_RRCH01000031.1"/>
</dbReference>
<dbReference type="EMBL" id="RRCH01000031">
    <property type="protein sequence ID" value="RRJ28959.1"/>
    <property type="molecule type" value="Genomic_DNA"/>
</dbReference>
<dbReference type="AlphaFoldDB" id="A0A3P3R7P4"/>
<reference evidence="2 3" key="1">
    <citation type="submission" date="2018-11" db="EMBL/GenBank/DDBJ databases">
        <title>Taxonoimc description of Halomarina strain SPP-AMP-1.</title>
        <authorList>
            <person name="Pal Y."/>
            <person name="Srinivasana K."/>
            <person name="Verma A."/>
            <person name="Kumar P."/>
        </authorList>
    </citation>
    <scope>NUCLEOTIDE SEQUENCE [LARGE SCALE GENOMIC DNA]</scope>
    <source>
        <strain evidence="2 3">SPP-AMP-1</strain>
    </source>
</reference>
<feature type="compositionally biased region" description="Acidic residues" evidence="1">
    <location>
        <begin position="89"/>
        <end position="100"/>
    </location>
</feature>
<gene>
    <name evidence="2" type="ORF">EIK79_14705</name>
</gene>
<dbReference type="InterPro" id="IPR001830">
    <property type="entry name" value="Glyco_trans_20"/>
</dbReference>
<dbReference type="CDD" id="cd03788">
    <property type="entry name" value="GT20_TPS"/>
    <property type="match status" value="1"/>
</dbReference>
<feature type="region of interest" description="Disordered" evidence="1">
    <location>
        <begin position="49"/>
        <end position="72"/>
    </location>
</feature>
<protein>
    <submittedName>
        <fullName evidence="2">Trehalose-6-phosphate synthase</fullName>
    </submittedName>
</protein>
<accession>A0A3P3R7P4</accession>
<evidence type="ECO:0000256" key="1">
    <source>
        <dbReference type="SAM" id="MobiDB-lite"/>
    </source>
</evidence>
<proteinExistence type="predicted"/>
<dbReference type="PANTHER" id="PTHR10788:SF106">
    <property type="entry name" value="BCDNA.GH08860"/>
    <property type="match status" value="1"/>
</dbReference>
<keyword evidence="3" id="KW-1185">Reference proteome</keyword>
<dbReference type="Gene3D" id="3.40.50.2000">
    <property type="entry name" value="Glycogen Phosphorylase B"/>
    <property type="match status" value="2"/>
</dbReference>
<sequence>MSNDWRSATGISPHQISQANEKEETEIATSLSNDTVIVVSNRQPYRHRYRQNEDGDPTITVDRPTGGLTAGLDPVMQRLNGTWIAWGDGEADRDTTDEDGQLSVPPEDPQYTLQRLWLTDSDVEGYYYGYSNRALWPLCHLAMGNTEFDSAQWRQYQAVNQKFADGVLEHATDDSVIWFQDYHLACAPKLVRSQSSSDPFILHFWHIPWPPVDAFRACPQHQELLEGLLGNDLIGFHVPQYCRNFMECVETLVEHAEVEHDSGRIRHEGRETMVKAFPMGVDADTIKQQSMNVPESMWQEFKNEFGLASDHRVVLGVDRLDYTKGIPERLKALEHLWAERPEWRGEFTYVQKGSESRSQIPAYQQLQERVSTITERINDRFGTDDWQPVIMIEEKLPRDTLCGLYRYSDAALVSPLRDGMNLVAQEYVASQVDDDGVLVLSELAGSHEQLGDAVISVNPYDTESHADAIEQAITMPETERRHRSRRLRRKVHNNNINVWLHDMFDTVDQLRGDGGT</sequence>
<evidence type="ECO:0000313" key="3">
    <source>
        <dbReference type="Proteomes" id="UP000282322"/>
    </source>
</evidence>
<dbReference type="GO" id="GO:0003825">
    <property type="term" value="F:alpha,alpha-trehalose-phosphate synthase (UDP-forming) activity"/>
    <property type="evidence" value="ECO:0007669"/>
    <property type="project" value="TreeGrafter"/>
</dbReference>
<name>A0A3P3R7P4_9EURY</name>
<comment type="caution">
    <text evidence="2">The sequence shown here is derived from an EMBL/GenBank/DDBJ whole genome shotgun (WGS) entry which is preliminary data.</text>
</comment>
<dbReference type="Pfam" id="PF00982">
    <property type="entry name" value="Glyco_transf_20"/>
    <property type="match status" value="1"/>
</dbReference>
<evidence type="ECO:0000313" key="2">
    <source>
        <dbReference type="EMBL" id="RRJ28959.1"/>
    </source>
</evidence>
<feature type="compositionally biased region" description="Polar residues" evidence="1">
    <location>
        <begin position="1"/>
        <end position="19"/>
    </location>
</feature>
<feature type="region of interest" description="Disordered" evidence="1">
    <location>
        <begin position="1"/>
        <end position="28"/>
    </location>
</feature>
<feature type="region of interest" description="Disordered" evidence="1">
    <location>
        <begin position="87"/>
        <end position="106"/>
    </location>
</feature>
<dbReference type="SUPFAM" id="SSF53756">
    <property type="entry name" value="UDP-Glycosyltransferase/glycogen phosphorylase"/>
    <property type="match status" value="1"/>
</dbReference>